<accession>A0A8T2VGR1</accession>
<dbReference type="EMBL" id="CM035407">
    <property type="protein sequence ID" value="KAH7445234.1"/>
    <property type="molecule type" value="Genomic_DNA"/>
</dbReference>
<evidence type="ECO:0000313" key="1">
    <source>
        <dbReference type="EMBL" id="KAH7445234.1"/>
    </source>
</evidence>
<sequence>MRGMDTTEEGLKRILFSALRKADSVAPHPLHKHRGNVCKKIVYVFPGTPAIMKVAMEYSQRPGPDAYTEDVDRTSEILSSNLYRTRLFSVHNSDAEAQSLSSSTNSSFVQYVIQNKVAPIYSASVSYDSEDGDAMSSTASCHIDDHSYGENSETACFAR</sequence>
<keyword evidence="2" id="KW-1185">Reference proteome</keyword>
<organism evidence="1 2">
    <name type="scientific">Ceratopteris richardii</name>
    <name type="common">Triangle waterfern</name>
    <dbReference type="NCBI Taxonomy" id="49495"/>
    <lineage>
        <taxon>Eukaryota</taxon>
        <taxon>Viridiplantae</taxon>
        <taxon>Streptophyta</taxon>
        <taxon>Embryophyta</taxon>
        <taxon>Tracheophyta</taxon>
        <taxon>Polypodiopsida</taxon>
        <taxon>Polypodiidae</taxon>
        <taxon>Polypodiales</taxon>
        <taxon>Pteridineae</taxon>
        <taxon>Pteridaceae</taxon>
        <taxon>Parkerioideae</taxon>
        <taxon>Ceratopteris</taxon>
    </lineage>
</organism>
<dbReference type="AlphaFoldDB" id="A0A8T2VGR1"/>
<dbReference type="Proteomes" id="UP000825935">
    <property type="component" value="Chromosome 2"/>
</dbReference>
<name>A0A8T2VGR1_CERRI</name>
<gene>
    <name evidence="1" type="ORF">KP509_02G113600</name>
</gene>
<comment type="caution">
    <text evidence="1">The sequence shown here is derived from an EMBL/GenBank/DDBJ whole genome shotgun (WGS) entry which is preliminary data.</text>
</comment>
<reference evidence="1" key="1">
    <citation type="submission" date="2021-08" db="EMBL/GenBank/DDBJ databases">
        <title>WGS assembly of Ceratopteris richardii.</title>
        <authorList>
            <person name="Marchant D.B."/>
            <person name="Chen G."/>
            <person name="Jenkins J."/>
            <person name="Shu S."/>
            <person name="Leebens-Mack J."/>
            <person name="Grimwood J."/>
            <person name="Schmutz J."/>
            <person name="Soltis P."/>
            <person name="Soltis D."/>
            <person name="Chen Z.-H."/>
        </authorList>
    </citation>
    <scope>NUCLEOTIDE SEQUENCE</scope>
    <source>
        <strain evidence="1">Whitten #5841</strain>
        <tissue evidence="1">Leaf</tissue>
    </source>
</reference>
<evidence type="ECO:0000313" key="2">
    <source>
        <dbReference type="Proteomes" id="UP000825935"/>
    </source>
</evidence>
<protein>
    <submittedName>
        <fullName evidence="1">Uncharacterized protein</fullName>
    </submittedName>
</protein>
<proteinExistence type="predicted"/>